<dbReference type="PANTHER" id="PTHR46401:SF2">
    <property type="entry name" value="GLYCOSYLTRANSFERASE WBBK-RELATED"/>
    <property type="match status" value="1"/>
</dbReference>
<accession>A0A645BQW7</accession>
<comment type="caution">
    <text evidence="2">The sequence shown here is derived from an EMBL/GenBank/DDBJ whole genome shotgun (WGS) entry which is preliminary data.</text>
</comment>
<dbReference type="EC" id="2.4.1.250" evidence="2"/>
<keyword evidence="2" id="KW-0328">Glycosyltransferase</keyword>
<dbReference type="SUPFAM" id="SSF53756">
    <property type="entry name" value="UDP-Glycosyltransferase/glycogen phosphorylase"/>
    <property type="match status" value="1"/>
</dbReference>
<keyword evidence="1 2" id="KW-0808">Transferase</keyword>
<dbReference type="EMBL" id="VSSQ01021418">
    <property type="protein sequence ID" value="MPM66991.1"/>
    <property type="molecule type" value="Genomic_DNA"/>
</dbReference>
<dbReference type="Pfam" id="PF13692">
    <property type="entry name" value="Glyco_trans_1_4"/>
    <property type="match status" value="1"/>
</dbReference>
<organism evidence="2">
    <name type="scientific">bioreactor metagenome</name>
    <dbReference type="NCBI Taxonomy" id="1076179"/>
    <lineage>
        <taxon>unclassified sequences</taxon>
        <taxon>metagenomes</taxon>
        <taxon>ecological metagenomes</taxon>
    </lineage>
</organism>
<reference evidence="2" key="1">
    <citation type="submission" date="2019-08" db="EMBL/GenBank/DDBJ databases">
        <authorList>
            <person name="Kucharzyk K."/>
            <person name="Murdoch R.W."/>
            <person name="Higgins S."/>
            <person name="Loffler F."/>
        </authorList>
    </citation>
    <scope>NUCLEOTIDE SEQUENCE</scope>
</reference>
<proteinExistence type="predicted"/>
<dbReference type="PANTHER" id="PTHR46401">
    <property type="entry name" value="GLYCOSYLTRANSFERASE WBBK-RELATED"/>
    <property type="match status" value="1"/>
</dbReference>
<evidence type="ECO:0000256" key="1">
    <source>
        <dbReference type="ARBA" id="ARBA00022679"/>
    </source>
</evidence>
<sequence>MEYWNAIGGKSILDQIDLSAVHYDIVREEQRQYPGWENRNIGTPSADYIQRSCREWELASRVLVNSEWCASALIRQGVAAEKIMVVPQAYSGIISPKCNHYDGRRNLHVLFLGNVNLAKGAHYLLQAAEKLTDSAEFYFAGNIHFLTDKIMNAPSNVTFLGAIPPAACVGLWQWADVLVFPTLSDGFGIVQLEAMAYGVPVIATDRCGQVVTDEKNGFVIPVKDAAAIVEKLEILANKPELLKEMSIQATETLKIFNLDRYYQNVETLFAGETKK</sequence>
<gene>
    <name evidence="2" type="primary">mshA_94</name>
    <name evidence="2" type="ORF">SDC9_113905</name>
</gene>
<name>A0A645BQW7_9ZZZZ</name>
<dbReference type="GO" id="GO:0009103">
    <property type="term" value="P:lipopolysaccharide biosynthetic process"/>
    <property type="evidence" value="ECO:0007669"/>
    <property type="project" value="TreeGrafter"/>
</dbReference>
<evidence type="ECO:0000313" key="2">
    <source>
        <dbReference type="EMBL" id="MPM66991.1"/>
    </source>
</evidence>
<dbReference type="GO" id="GO:0102710">
    <property type="term" value="F:D-inositol-3-phosphate glycosyltransferase activity"/>
    <property type="evidence" value="ECO:0007669"/>
    <property type="project" value="UniProtKB-EC"/>
</dbReference>
<dbReference type="AlphaFoldDB" id="A0A645BQW7"/>
<dbReference type="CDD" id="cd03801">
    <property type="entry name" value="GT4_PimA-like"/>
    <property type="match status" value="1"/>
</dbReference>
<dbReference type="Gene3D" id="3.40.50.2000">
    <property type="entry name" value="Glycogen Phosphorylase B"/>
    <property type="match status" value="2"/>
</dbReference>
<protein>
    <submittedName>
        <fullName evidence="2">D-inositol-3-phosphate glycosyltransferase</fullName>
        <ecNumber evidence="2">2.4.1.250</ecNumber>
    </submittedName>
</protein>